<dbReference type="Proteomes" id="UP000199119">
    <property type="component" value="Unassembled WGS sequence"/>
</dbReference>
<dbReference type="AlphaFoldDB" id="A0A1I2E6V4"/>
<gene>
    <name evidence="1" type="ORF">SAMN04489711_106255</name>
</gene>
<dbReference type="RefSeq" id="WP_092939615.1">
    <property type="nucleotide sequence ID" value="NZ_FONX01000006.1"/>
</dbReference>
<accession>A0A1I2E6V4</accession>
<proteinExistence type="predicted"/>
<dbReference type="STRING" id="1177982.SAMN04489711_106255"/>
<evidence type="ECO:0000313" key="2">
    <source>
        <dbReference type="Proteomes" id="UP000199119"/>
    </source>
</evidence>
<protein>
    <submittedName>
        <fullName evidence="1">Uncharacterized protein</fullName>
    </submittedName>
</protein>
<reference evidence="2" key="1">
    <citation type="submission" date="2016-10" db="EMBL/GenBank/DDBJ databases">
        <authorList>
            <person name="Varghese N."/>
            <person name="Submissions S."/>
        </authorList>
    </citation>
    <scope>NUCLEOTIDE SEQUENCE [LARGE SCALE GENOMIC DNA]</scope>
    <source>
        <strain evidence="2">DSM 27981</strain>
    </source>
</reference>
<dbReference type="EMBL" id="FONX01000006">
    <property type="protein sequence ID" value="SFE88359.1"/>
    <property type="molecule type" value="Genomic_DNA"/>
</dbReference>
<organism evidence="1 2">
    <name type="scientific">Paracidovorax wautersii</name>
    <dbReference type="NCBI Taxonomy" id="1177982"/>
    <lineage>
        <taxon>Bacteria</taxon>
        <taxon>Pseudomonadati</taxon>
        <taxon>Pseudomonadota</taxon>
        <taxon>Betaproteobacteria</taxon>
        <taxon>Burkholderiales</taxon>
        <taxon>Comamonadaceae</taxon>
        <taxon>Paracidovorax</taxon>
    </lineage>
</organism>
<keyword evidence="2" id="KW-1185">Reference proteome</keyword>
<name>A0A1I2E6V4_9BURK</name>
<sequence length="166" mass="17960">MNAAPTTAQHQLLRLIRSLNNTATTIGPGRLAELQALAQRAAHEYDDLPSSELDRAVACARTEATTTGNTHLPEALRPHAVPRFHAPRTYQHIQLHGVTLLDHTVTPPGWDAAGLPRRDVIWLALDLEGRALQAAQALEVAEAMRLMATAQIKRLQATAHAEGGQA</sequence>
<evidence type="ECO:0000313" key="1">
    <source>
        <dbReference type="EMBL" id="SFE88359.1"/>
    </source>
</evidence>